<proteinExistence type="predicted"/>
<evidence type="ECO:0000313" key="2">
    <source>
        <dbReference type="Proteomes" id="UP000244817"/>
    </source>
</evidence>
<sequence>MESGGDYQIVNSLNYLGAYQFGEAALTDLGFVHYDGNAYDNNYSGGWTGKHGVRSASDFLRSRDAQDKAAFEWVDLLWSYAEIHNIDHFAWTEVGGSELTPSGMIAAMHLLGPGALAQYIASNGTADLRDPYGTPIVTYITTLADYEMPFAPVRPSS</sequence>
<protein>
    <submittedName>
        <fullName evidence="1">Uncharacterized protein</fullName>
    </submittedName>
</protein>
<dbReference type="EMBL" id="QCYG01000012">
    <property type="protein sequence ID" value="PVA05334.1"/>
    <property type="molecule type" value="Genomic_DNA"/>
</dbReference>
<dbReference type="Proteomes" id="UP000244817">
    <property type="component" value="Unassembled WGS sequence"/>
</dbReference>
<gene>
    <name evidence="1" type="ORF">DC363_16100</name>
</gene>
<evidence type="ECO:0000313" key="1">
    <source>
        <dbReference type="EMBL" id="PVA05334.1"/>
    </source>
</evidence>
<dbReference type="AlphaFoldDB" id="A0A2T7FT41"/>
<comment type="caution">
    <text evidence="1">The sequence shown here is derived from an EMBL/GenBank/DDBJ whole genome shotgun (WGS) entry which is preliminary data.</text>
</comment>
<keyword evidence="2" id="KW-1185">Reference proteome</keyword>
<accession>A0A2T7FT41</accession>
<reference evidence="1 2" key="1">
    <citation type="submission" date="2018-04" db="EMBL/GenBank/DDBJ databases">
        <title>Pelagivirga bohaiensis gen. nov., sp. nov., a bacterium isolated from the Bohai Sea.</title>
        <authorList>
            <person name="Ji X."/>
        </authorList>
    </citation>
    <scope>NUCLEOTIDE SEQUENCE [LARGE SCALE GENOMIC DNA]</scope>
    <source>
        <strain evidence="1 2">BH-SD16</strain>
    </source>
</reference>
<name>A0A2T7FT41_9RHOB</name>
<organism evidence="1 2">
    <name type="scientific">Thalassorhabdomicrobium marinisediminis</name>
    <dbReference type="NCBI Taxonomy" id="2170577"/>
    <lineage>
        <taxon>Bacteria</taxon>
        <taxon>Pseudomonadati</taxon>
        <taxon>Pseudomonadota</taxon>
        <taxon>Alphaproteobacteria</taxon>
        <taxon>Rhodobacterales</taxon>
        <taxon>Paracoccaceae</taxon>
        <taxon>Thalassorhabdomicrobium</taxon>
    </lineage>
</organism>